<sequence>MPVRKMPVDGTTLEVMKMHRHQNPKDCIRPRPVYTGLGTSPFWQAPGKVAISYVLTPEELTKIKDLPDEVSKPKTLYMLAVETYTKISSWDQYDLHGMVLRNWTKHVYVRRDMVVEELSRYCGDISHVLLVNICWSESGSCTLNVDITKGAWVGCDRLDVKLLCSVEDKEEWEDVTEEQVKFTRFALSRSGARVISWTFPQLLLPVHVVLLL</sequence>
<dbReference type="Proteomes" id="UP000218334">
    <property type="component" value="Unassembled WGS sequence"/>
</dbReference>
<evidence type="ECO:0000313" key="2">
    <source>
        <dbReference type="Proteomes" id="UP000218334"/>
    </source>
</evidence>
<reference evidence="2" key="1">
    <citation type="journal article" date="2017" name="Nat. Ecol. Evol.">
        <title>Genome expansion and lineage-specific genetic innovations in the forest pathogenic fungi Armillaria.</title>
        <authorList>
            <person name="Sipos G."/>
            <person name="Prasanna A.N."/>
            <person name="Walter M.C."/>
            <person name="O'Connor E."/>
            <person name="Balint B."/>
            <person name="Krizsan K."/>
            <person name="Kiss B."/>
            <person name="Hess J."/>
            <person name="Varga T."/>
            <person name="Slot J."/>
            <person name="Riley R."/>
            <person name="Boka B."/>
            <person name="Rigling D."/>
            <person name="Barry K."/>
            <person name="Lee J."/>
            <person name="Mihaltcheva S."/>
            <person name="LaButti K."/>
            <person name="Lipzen A."/>
            <person name="Waldron R."/>
            <person name="Moloney N.M."/>
            <person name="Sperisen C."/>
            <person name="Kredics L."/>
            <person name="Vagvoelgyi C."/>
            <person name="Patrignani A."/>
            <person name="Fitzpatrick D."/>
            <person name="Nagy I."/>
            <person name="Doyle S."/>
            <person name="Anderson J.B."/>
            <person name="Grigoriev I.V."/>
            <person name="Gueldener U."/>
            <person name="Muensterkoetter M."/>
            <person name="Nagy L.G."/>
        </authorList>
    </citation>
    <scope>NUCLEOTIDE SEQUENCE [LARGE SCALE GENOMIC DNA]</scope>
    <source>
        <strain evidence="2">28-4</strain>
    </source>
</reference>
<accession>A0A2H3BE64</accession>
<organism evidence="1 2">
    <name type="scientific">Armillaria solidipes</name>
    <dbReference type="NCBI Taxonomy" id="1076256"/>
    <lineage>
        <taxon>Eukaryota</taxon>
        <taxon>Fungi</taxon>
        <taxon>Dikarya</taxon>
        <taxon>Basidiomycota</taxon>
        <taxon>Agaricomycotina</taxon>
        <taxon>Agaricomycetes</taxon>
        <taxon>Agaricomycetidae</taxon>
        <taxon>Agaricales</taxon>
        <taxon>Marasmiineae</taxon>
        <taxon>Physalacriaceae</taxon>
        <taxon>Armillaria</taxon>
    </lineage>
</organism>
<gene>
    <name evidence="1" type="ORF">ARMSODRAFT_1044057</name>
</gene>
<protein>
    <submittedName>
        <fullName evidence="1">Uncharacterized protein</fullName>
    </submittedName>
</protein>
<keyword evidence="2" id="KW-1185">Reference proteome</keyword>
<proteinExistence type="predicted"/>
<dbReference type="AlphaFoldDB" id="A0A2H3BE64"/>
<dbReference type="EMBL" id="KZ293434">
    <property type="protein sequence ID" value="PBK67960.1"/>
    <property type="molecule type" value="Genomic_DNA"/>
</dbReference>
<evidence type="ECO:0000313" key="1">
    <source>
        <dbReference type="EMBL" id="PBK67960.1"/>
    </source>
</evidence>
<name>A0A2H3BE64_9AGAR</name>